<keyword evidence="8" id="KW-1185">Reference proteome</keyword>
<evidence type="ECO:0000259" key="6">
    <source>
        <dbReference type="Pfam" id="PF01557"/>
    </source>
</evidence>
<evidence type="ECO:0000313" key="7">
    <source>
        <dbReference type="EMBL" id="EGT42963.1"/>
    </source>
</evidence>
<dbReference type="InterPro" id="IPR011234">
    <property type="entry name" value="Fumarylacetoacetase-like_C"/>
</dbReference>
<evidence type="ECO:0000256" key="1">
    <source>
        <dbReference type="ARBA" id="ARBA00010211"/>
    </source>
</evidence>
<protein>
    <recommendedName>
        <fullName evidence="5">oxaloacetate tautomerase</fullName>
        <ecNumber evidence="5">5.3.2.2</ecNumber>
    </recommendedName>
    <alternativeName>
        <fullName evidence="3">Fumarylacetoacetate hydrolase domain-containing protein 1</fullName>
    </alternativeName>
</protein>
<keyword evidence="2" id="KW-0479">Metal-binding</keyword>
<dbReference type="GO" id="GO:0050163">
    <property type="term" value="F:oxaloacetate tautomerase activity"/>
    <property type="evidence" value="ECO:0007669"/>
    <property type="project" value="UniProtKB-EC"/>
</dbReference>
<evidence type="ECO:0000256" key="3">
    <source>
        <dbReference type="ARBA" id="ARBA00042340"/>
    </source>
</evidence>
<comment type="catalytic activity">
    <reaction evidence="4">
        <text>oxaloacetate = enol-oxaloacetate</text>
        <dbReference type="Rhea" id="RHEA:16021"/>
        <dbReference type="ChEBI" id="CHEBI:16452"/>
        <dbReference type="ChEBI" id="CHEBI:17479"/>
        <dbReference type="EC" id="5.3.2.2"/>
    </reaction>
    <physiologicalReaction direction="right-to-left" evidence="4">
        <dbReference type="Rhea" id="RHEA:16023"/>
    </physiologicalReaction>
</comment>
<dbReference type="HOGENOM" id="CLU_1836868_0_0_1"/>
<dbReference type="Gene3D" id="3.90.850.10">
    <property type="entry name" value="Fumarylacetoacetase-like, C-terminal domain"/>
    <property type="match status" value="1"/>
</dbReference>
<dbReference type="EC" id="5.3.2.2" evidence="5"/>
<dbReference type="PANTHER" id="PTHR11820">
    <property type="entry name" value="ACYLPYRUVASE"/>
    <property type="match status" value="1"/>
</dbReference>
<dbReference type="AlphaFoldDB" id="G0P293"/>
<dbReference type="PANTHER" id="PTHR11820:SF7">
    <property type="entry name" value="ACYLPYRUVASE FAHD1, MITOCHONDRIAL"/>
    <property type="match status" value="1"/>
</dbReference>
<evidence type="ECO:0000256" key="2">
    <source>
        <dbReference type="ARBA" id="ARBA00022723"/>
    </source>
</evidence>
<dbReference type="InterPro" id="IPR036663">
    <property type="entry name" value="Fumarylacetoacetase_C_sf"/>
</dbReference>
<name>G0P293_CAEBE</name>
<dbReference type="STRING" id="135651.G0P293"/>
<gene>
    <name evidence="7" type="ORF">CAEBREN_19998</name>
</gene>
<dbReference type="eggNOG" id="KOG1535">
    <property type="taxonomic scope" value="Eukaryota"/>
</dbReference>
<evidence type="ECO:0000256" key="5">
    <source>
        <dbReference type="ARBA" id="ARBA00044973"/>
    </source>
</evidence>
<sequence>MRDEVWEYVAGFAAFLDITDILLLADQRGRKNPWALAKSFDHSLPAGKFVKMEDLENPDLIEVFLQIGEGRKDYYSAGLMTFDAQSILQYASRTITLEAGDVVLFGQISLPSPVSHSTPDVVSKVTFGILGHPSTTFTIV</sequence>
<feature type="domain" description="Fumarylacetoacetase-like C-terminal" evidence="6">
    <location>
        <begin position="3"/>
        <end position="108"/>
    </location>
</feature>
<proteinExistence type="inferred from homology"/>
<evidence type="ECO:0000256" key="4">
    <source>
        <dbReference type="ARBA" id="ARBA00044911"/>
    </source>
</evidence>
<evidence type="ECO:0000313" key="8">
    <source>
        <dbReference type="Proteomes" id="UP000008068"/>
    </source>
</evidence>
<organism evidence="8">
    <name type="scientific">Caenorhabditis brenneri</name>
    <name type="common">Nematode worm</name>
    <dbReference type="NCBI Taxonomy" id="135651"/>
    <lineage>
        <taxon>Eukaryota</taxon>
        <taxon>Metazoa</taxon>
        <taxon>Ecdysozoa</taxon>
        <taxon>Nematoda</taxon>
        <taxon>Chromadorea</taxon>
        <taxon>Rhabditida</taxon>
        <taxon>Rhabditina</taxon>
        <taxon>Rhabditomorpha</taxon>
        <taxon>Rhabditoidea</taxon>
        <taxon>Rhabditidae</taxon>
        <taxon>Peloderinae</taxon>
        <taxon>Caenorhabditis</taxon>
    </lineage>
</organism>
<comment type="similarity">
    <text evidence="1">Belongs to the FAH family.</text>
</comment>
<dbReference type="EMBL" id="GL380022">
    <property type="protein sequence ID" value="EGT42963.1"/>
    <property type="molecule type" value="Genomic_DNA"/>
</dbReference>
<dbReference type="SUPFAM" id="SSF56529">
    <property type="entry name" value="FAH"/>
    <property type="match status" value="1"/>
</dbReference>
<dbReference type="Pfam" id="PF01557">
    <property type="entry name" value="FAA_hydrolase"/>
    <property type="match status" value="1"/>
</dbReference>
<dbReference type="OMA" id="LDTHCAV"/>
<dbReference type="GO" id="GO:0046872">
    <property type="term" value="F:metal ion binding"/>
    <property type="evidence" value="ECO:0007669"/>
    <property type="project" value="UniProtKB-KW"/>
</dbReference>
<accession>G0P293</accession>
<dbReference type="GO" id="GO:0018773">
    <property type="term" value="F:acetylpyruvate hydrolase activity"/>
    <property type="evidence" value="ECO:0007669"/>
    <property type="project" value="TreeGrafter"/>
</dbReference>
<dbReference type="OrthoDB" id="411064at2759"/>
<dbReference type="Proteomes" id="UP000008068">
    <property type="component" value="Unassembled WGS sequence"/>
</dbReference>
<dbReference type="InParanoid" id="G0P293"/>
<reference evidence="8" key="1">
    <citation type="submission" date="2011-07" db="EMBL/GenBank/DDBJ databases">
        <authorList>
            <consortium name="Caenorhabditis brenneri Sequencing and Analysis Consortium"/>
            <person name="Wilson R.K."/>
        </authorList>
    </citation>
    <scope>NUCLEOTIDE SEQUENCE [LARGE SCALE GENOMIC DNA]</scope>
    <source>
        <strain evidence="8">PB2801</strain>
    </source>
</reference>